<feature type="domain" description="DUF1707" evidence="1">
    <location>
        <begin position="10"/>
        <end position="62"/>
    </location>
</feature>
<dbReference type="PANTHER" id="PTHR40763">
    <property type="entry name" value="MEMBRANE PROTEIN-RELATED"/>
    <property type="match status" value="1"/>
</dbReference>
<dbReference type="PANTHER" id="PTHR40763:SF5">
    <property type="entry name" value="MEMBRANE PROTEIN"/>
    <property type="match status" value="1"/>
</dbReference>
<name>A0A938YEB5_9ACTN</name>
<dbReference type="EMBL" id="JAERWK010000015">
    <property type="protein sequence ID" value="MBM9467998.1"/>
    <property type="molecule type" value="Genomic_DNA"/>
</dbReference>
<gene>
    <name evidence="2" type="ORF">JL106_11975</name>
</gene>
<dbReference type="RefSeq" id="WP_205260951.1">
    <property type="nucleotide sequence ID" value="NZ_JAERWK010000015.1"/>
</dbReference>
<dbReference type="Proteomes" id="UP000663792">
    <property type="component" value="Unassembled WGS sequence"/>
</dbReference>
<organism evidence="2 3">
    <name type="scientific">Nakamurella leprariae</name>
    <dbReference type="NCBI Taxonomy" id="2803911"/>
    <lineage>
        <taxon>Bacteria</taxon>
        <taxon>Bacillati</taxon>
        <taxon>Actinomycetota</taxon>
        <taxon>Actinomycetes</taxon>
        <taxon>Nakamurellales</taxon>
        <taxon>Nakamurellaceae</taxon>
        <taxon>Nakamurella</taxon>
    </lineage>
</organism>
<accession>A0A938YEB5</accession>
<proteinExistence type="predicted"/>
<protein>
    <submittedName>
        <fullName evidence="2">DUF1707 domain-containing protein</fullName>
    </submittedName>
</protein>
<keyword evidence="3" id="KW-1185">Reference proteome</keyword>
<dbReference type="AlphaFoldDB" id="A0A938YEB5"/>
<sequence>MSHADNPDAIRIGDREREMAIAMLHDAVGGGYLDLREFEERSRTVYAAKMRGDLRPALADLPAGAAFFAPAVPNTALGAALGPAETMDVSWTTVKKRGEWQLPARLIISGSMGTADLDLRQALVPLTGCVIDVQASWTTVKIRLGDAMAARTDGFTGGSLSGVKDKAGPPTAPGGPVLDIRGNADWTTVVLRRD</sequence>
<reference evidence="2" key="1">
    <citation type="submission" date="2021-01" db="EMBL/GenBank/DDBJ databases">
        <title>YIM 132084 draft genome.</title>
        <authorList>
            <person name="An D."/>
        </authorList>
    </citation>
    <scope>NUCLEOTIDE SEQUENCE</scope>
    <source>
        <strain evidence="2">YIM 132084</strain>
    </source>
</reference>
<evidence type="ECO:0000259" key="1">
    <source>
        <dbReference type="Pfam" id="PF08044"/>
    </source>
</evidence>
<evidence type="ECO:0000313" key="3">
    <source>
        <dbReference type="Proteomes" id="UP000663792"/>
    </source>
</evidence>
<dbReference type="InterPro" id="IPR012551">
    <property type="entry name" value="DUF1707_SHOCT-like"/>
</dbReference>
<dbReference type="Pfam" id="PF08044">
    <property type="entry name" value="DUF1707"/>
    <property type="match status" value="1"/>
</dbReference>
<evidence type="ECO:0000313" key="2">
    <source>
        <dbReference type="EMBL" id="MBM9467998.1"/>
    </source>
</evidence>
<comment type="caution">
    <text evidence="2">The sequence shown here is derived from an EMBL/GenBank/DDBJ whole genome shotgun (WGS) entry which is preliminary data.</text>
</comment>